<evidence type="ECO:0000256" key="2">
    <source>
        <dbReference type="ARBA" id="ARBA00010274"/>
    </source>
</evidence>
<dbReference type="RefSeq" id="XP_016507866.1">
    <property type="nucleotide sequence ID" value="XM_016652380.1"/>
</dbReference>
<evidence type="ECO:0000313" key="10">
    <source>
        <dbReference type="RefSeq" id="XP_016507868.1"/>
    </source>
</evidence>
<dbReference type="PIRSF" id="PIRSF017811">
    <property type="entry name" value="CDK_inhib_pln"/>
    <property type="match status" value="1"/>
</dbReference>
<evidence type="ECO:0000313" key="9">
    <source>
        <dbReference type="RefSeq" id="XP_016507867.1"/>
    </source>
</evidence>
<dbReference type="GO" id="GO:0004861">
    <property type="term" value="F:cyclin-dependent protein serine/threonine kinase inhibitor activity"/>
    <property type="evidence" value="ECO:0000318"/>
    <property type="project" value="GO_Central"/>
</dbReference>
<dbReference type="GO" id="GO:0051726">
    <property type="term" value="P:regulation of cell cycle"/>
    <property type="evidence" value="ECO:0007669"/>
    <property type="project" value="InterPro"/>
</dbReference>
<comment type="subcellular location">
    <subcellularLocation>
        <location evidence="1">Nucleus</location>
        <location evidence="1">Nucleoplasm</location>
    </subcellularLocation>
</comment>
<feature type="domain" description="Cyclin-dependent kinase inhibitor" evidence="6">
    <location>
        <begin position="137"/>
        <end position="182"/>
    </location>
</feature>
<dbReference type="PaxDb" id="4097-A0A1S4D3F5"/>
<dbReference type="GeneID" id="107825520"/>
<sequence>MGRYLRKCKGIGKVPIMEVSDDVDLDVPTTTTKKRKISSDGDVKLISPALLRCRSHTGVGDTPAGNLVSPSGSVNLKENDDDSNLDHDLASCCSRNGSTEVTKSNAKSLDLNENNVVASAESKEAKLSSERERTPEKMPSEKEIEDFFAVRQKAIFKRFREKYNFDFEKEEPLEGRYEWVRIGS</sequence>
<dbReference type="InterPro" id="IPR044275">
    <property type="entry name" value="KRP"/>
</dbReference>
<reference key="1">
    <citation type="journal article" date="2014" name="Nat. Commun.">
        <title>The tobacco genome sequence and its comparison with those of tomato and potato.</title>
        <authorList>
            <person name="Sierro N."/>
            <person name="Battey J.N."/>
            <person name="Ouadi S."/>
            <person name="Bakaher N."/>
            <person name="Bovet L."/>
            <person name="Willig A."/>
            <person name="Goepfert S."/>
            <person name="Peitsch M.C."/>
            <person name="Ivanov N.V."/>
        </authorList>
    </citation>
    <scope>NUCLEOTIDE SEQUENCE [LARGE SCALE GENOMIC DNA]</scope>
    <source>
        <strain>cv. TN90</strain>
    </source>
</reference>
<dbReference type="RefSeq" id="XP_016507868.1">
    <property type="nucleotide sequence ID" value="XM_016652382.1"/>
</dbReference>
<feature type="region of interest" description="Disordered" evidence="5">
    <location>
        <begin position="117"/>
        <end position="140"/>
    </location>
</feature>
<evidence type="ECO:0000256" key="5">
    <source>
        <dbReference type="SAM" id="MobiDB-lite"/>
    </source>
</evidence>
<feature type="region of interest" description="Disordered" evidence="5">
    <location>
        <begin position="56"/>
        <end position="82"/>
    </location>
</feature>
<dbReference type="RefSeq" id="XP_016507867.1">
    <property type="nucleotide sequence ID" value="XM_016652381.1"/>
</dbReference>
<protein>
    <submittedName>
        <fullName evidence="8 9">Cyclin-dependent kinase inhibitor 7</fullName>
    </submittedName>
</protein>
<evidence type="ECO:0000313" key="11">
    <source>
        <dbReference type="RefSeq" id="XP_016507869.1"/>
    </source>
</evidence>
<name>A0A1S4D3F5_TOBAC</name>
<keyword evidence="4" id="KW-0131">Cell cycle</keyword>
<dbReference type="InterPro" id="IPR003175">
    <property type="entry name" value="CDI_dom"/>
</dbReference>
<dbReference type="RefSeq" id="XP_016507869.1">
    <property type="nucleotide sequence ID" value="XM_016652383.1"/>
</dbReference>
<organism evidence="10">
    <name type="scientific">Nicotiana tabacum</name>
    <name type="common">Common tobacco</name>
    <dbReference type="NCBI Taxonomy" id="4097"/>
    <lineage>
        <taxon>Eukaryota</taxon>
        <taxon>Viridiplantae</taxon>
        <taxon>Streptophyta</taxon>
        <taxon>Embryophyta</taxon>
        <taxon>Tracheophyta</taxon>
        <taxon>Spermatophyta</taxon>
        <taxon>Magnoliopsida</taxon>
        <taxon>eudicotyledons</taxon>
        <taxon>Gunneridae</taxon>
        <taxon>Pentapetalae</taxon>
        <taxon>asterids</taxon>
        <taxon>lamiids</taxon>
        <taxon>Solanales</taxon>
        <taxon>Solanaceae</taxon>
        <taxon>Nicotianoideae</taxon>
        <taxon>Nicotianeae</taxon>
        <taxon>Nicotiana</taxon>
    </lineage>
</organism>
<keyword evidence="7" id="KW-1185">Reference proteome</keyword>
<dbReference type="InterPro" id="IPR044898">
    <property type="entry name" value="CDI_dom_sf"/>
</dbReference>
<dbReference type="GO" id="GO:0005654">
    <property type="term" value="C:nucleoplasm"/>
    <property type="evidence" value="ECO:0007669"/>
    <property type="project" value="UniProtKB-SubCell"/>
</dbReference>
<dbReference type="AlphaFoldDB" id="A0A1S4D3F5"/>
<dbReference type="GO" id="GO:0005634">
    <property type="term" value="C:nucleus"/>
    <property type="evidence" value="ECO:0000318"/>
    <property type="project" value="GO_Central"/>
</dbReference>
<gene>
    <name evidence="8 9 10 11" type="primary">LOC107825520</name>
</gene>
<evidence type="ECO:0000256" key="4">
    <source>
        <dbReference type="ARBA" id="ARBA00023306"/>
    </source>
</evidence>
<comment type="similarity">
    <text evidence="2">Belongs to the CDI family. ICK/KRP subfamily.</text>
</comment>
<dbReference type="OrthoDB" id="1300496at2759"/>
<evidence type="ECO:0000313" key="7">
    <source>
        <dbReference type="Proteomes" id="UP000790787"/>
    </source>
</evidence>
<evidence type="ECO:0000256" key="1">
    <source>
        <dbReference type="ARBA" id="ARBA00004642"/>
    </source>
</evidence>
<evidence type="ECO:0000256" key="3">
    <source>
        <dbReference type="ARBA" id="ARBA00023013"/>
    </source>
</evidence>
<dbReference type="Gene3D" id="4.10.365.10">
    <property type="entry name" value="p27"/>
    <property type="match status" value="1"/>
</dbReference>
<dbReference type="STRING" id="4097.A0A1S4D3F5"/>
<dbReference type="GO" id="GO:0045740">
    <property type="term" value="P:positive regulation of DNA replication"/>
    <property type="evidence" value="ECO:0000318"/>
    <property type="project" value="GO_Central"/>
</dbReference>
<dbReference type="PANTHER" id="PTHR46776">
    <property type="entry name" value="CYCLIN-DEPENDENT KINASE INHIBITOR 4-RELATED"/>
    <property type="match status" value="1"/>
</dbReference>
<feature type="compositionally biased region" description="Basic and acidic residues" evidence="5">
    <location>
        <begin position="121"/>
        <end position="140"/>
    </location>
</feature>
<reference evidence="8 9" key="2">
    <citation type="submission" date="2025-04" db="UniProtKB">
        <authorList>
            <consortium name="RefSeq"/>
        </authorList>
    </citation>
    <scope>IDENTIFICATION</scope>
</reference>
<dbReference type="KEGG" id="nta:107825520"/>
<keyword evidence="3 8" id="KW-0649">Protein kinase inhibitor</keyword>
<accession>A0A1S4D3F5</accession>
<dbReference type="Proteomes" id="UP000790787">
    <property type="component" value="Chromosome 21"/>
</dbReference>
<proteinExistence type="inferred from homology"/>
<evidence type="ECO:0000313" key="8">
    <source>
        <dbReference type="RefSeq" id="XP_016507866.1"/>
    </source>
</evidence>
<dbReference type="OMA" id="RHIRISI"/>
<dbReference type="Pfam" id="PF02234">
    <property type="entry name" value="CDI"/>
    <property type="match status" value="1"/>
</dbReference>
<evidence type="ECO:0000259" key="6">
    <source>
        <dbReference type="Pfam" id="PF02234"/>
    </source>
</evidence>